<dbReference type="SMART" id="SM00092">
    <property type="entry name" value="RNAse_Pc"/>
    <property type="match status" value="1"/>
</dbReference>
<dbReference type="GO" id="GO:0004540">
    <property type="term" value="F:RNA nuclease activity"/>
    <property type="evidence" value="ECO:0007669"/>
    <property type="project" value="TreeGrafter"/>
</dbReference>
<dbReference type="InterPro" id="IPR023411">
    <property type="entry name" value="RNaseA_AS"/>
</dbReference>
<dbReference type="GO" id="GO:0003676">
    <property type="term" value="F:nucleic acid binding"/>
    <property type="evidence" value="ECO:0007669"/>
    <property type="project" value="InterPro"/>
</dbReference>
<keyword evidence="11" id="KW-0044">Antibiotic</keyword>
<comment type="subcellular location">
    <subcellularLocation>
        <location evidence="2">Cytoplasmic granule</location>
    </subcellularLocation>
    <subcellularLocation>
        <location evidence="1">Lysosome</location>
    </subcellularLocation>
    <subcellularLocation>
        <location evidence="3">Secreted</location>
    </subcellularLocation>
</comment>
<evidence type="ECO:0000256" key="15">
    <source>
        <dbReference type="ARBA" id="ARBA00038824"/>
    </source>
</evidence>
<dbReference type="PRINTS" id="PR00794">
    <property type="entry name" value="RIBONUCLEASE"/>
</dbReference>
<dbReference type="SUPFAM" id="SSF54076">
    <property type="entry name" value="RNase A-like"/>
    <property type="match status" value="1"/>
</dbReference>
<keyword evidence="9 18" id="KW-0255">Endonuclease</keyword>
<dbReference type="PANTHER" id="PTHR11437:SF4">
    <property type="entry name" value="RIBONUCLEASE K6"/>
    <property type="match status" value="1"/>
</dbReference>
<organism evidence="20 21">
    <name type="scientific">Octodon degus</name>
    <name type="common">Degu</name>
    <name type="synonym">Sciurus degus</name>
    <dbReference type="NCBI Taxonomy" id="10160"/>
    <lineage>
        <taxon>Eukaryota</taxon>
        <taxon>Metazoa</taxon>
        <taxon>Chordata</taxon>
        <taxon>Craniata</taxon>
        <taxon>Vertebrata</taxon>
        <taxon>Euteleostomi</taxon>
        <taxon>Mammalia</taxon>
        <taxon>Eutheria</taxon>
        <taxon>Euarchontoglires</taxon>
        <taxon>Glires</taxon>
        <taxon>Rodentia</taxon>
        <taxon>Hystricomorpha</taxon>
        <taxon>Octodontidae</taxon>
        <taxon>Octodon</taxon>
    </lineage>
</organism>
<keyword evidence="5" id="KW-0964">Secreted</keyword>
<evidence type="ECO:0000256" key="8">
    <source>
        <dbReference type="ARBA" id="ARBA00022729"/>
    </source>
</evidence>
<keyword evidence="10 18" id="KW-0378">Hydrolase</keyword>
<evidence type="ECO:0000256" key="16">
    <source>
        <dbReference type="ARBA" id="ARBA00039800"/>
    </source>
</evidence>
<dbReference type="PANTHER" id="PTHR11437">
    <property type="entry name" value="RIBONUCLEASE"/>
    <property type="match status" value="1"/>
</dbReference>
<keyword evidence="14" id="KW-0458">Lysosome</keyword>
<comment type="subunit">
    <text evidence="15">Interacts (via N-terminus) with bacterial lipopolysaccharide (LPS).</text>
</comment>
<dbReference type="Proteomes" id="UP000515203">
    <property type="component" value="Unplaced"/>
</dbReference>
<dbReference type="AlphaFoldDB" id="A0A6P3FCW8"/>
<keyword evidence="7 18" id="KW-0540">Nuclease</keyword>
<dbReference type="InterPro" id="IPR036816">
    <property type="entry name" value="RNaseA-like_dom_sf"/>
</dbReference>
<reference evidence="21" key="1">
    <citation type="submission" date="2025-08" db="UniProtKB">
        <authorList>
            <consortium name="RefSeq"/>
        </authorList>
    </citation>
    <scope>IDENTIFICATION</scope>
</reference>
<comment type="function">
    <text evidence="17">Ribonuclease which shows a preference for the pyrimidines uridine and cytosine. Has potent antibacterial activity against a range of Gram-positive and Gram-negative bacteria, including P.aeruginosa, A.baumanii, M.luteus, S.aureus, E.faecalis, E.faecium, S.saprophyticus and E.coli. Causes loss of bacterial membrane integrity, and also promotes agglutination of Gram-negative bacteria. Probably contributes to urinary tract sterility. Bactericidal activity is independent of RNase activity.</text>
</comment>
<dbReference type="InterPro" id="IPR023412">
    <property type="entry name" value="RNaseA_domain"/>
</dbReference>
<dbReference type="GO" id="GO:0016787">
    <property type="term" value="F:hydrolase activity"/>
    <property type="evidence" value="ECO:0007669"/>
    <property type="project" value="UniProtKB-KW"/>
</dbReference>
<keyword evidence="12" id="KW-1015">Disulfide bond</keyword>
<evidence type="ECO:0000256" key="14">
    <source>
        <dbReference type="ARBA" id="ARBA00023228"/>
    </source>
</evidence>
<dbReference type="Pfam" id="PF00074">
    <property type="entry name" value="RnaseA"/>
    <property type="match status" value="1"/>
</dbReference>
<feature type="domain" description="Ribonuclease A-domain" evidence="19">
    <location>
        <begin position="1"/>
        <end position="98"/>
    </location>
</feature>
<dbReference type="GO" id="GO:0005764">
    <property type="term" value="C:lysosome"/>
    <property type="evidence" value="ECO:0007669"/>
    <property type="project" value="UniProtKB-SubCell"/>
</dbReference>
<keyword evidence="8" id="KW-0732">Signal</keyword>
<dbReference type="InterPro" id="IPR001427">
    <property type="entry name" value="RNaseA"/>
</dbReference>
<proteinExistence type="inferred from homology"/>
<evidence type="ECO:0000256" key="3">
    <source>
        <dbReference type="ARBA" id="ARBA00004613"/>
    </source>
</evidence>
<evidence type="ECO:0000256" key="5">
    <source>
        <dbReference type="ARBA" id="ARBA00022525"/>
    </source>
</evidence>
<evidence type="ECO:0000256" key="13">
    <source>
        <dbReference type="ARBA" id="ARBA00023180"/>
    </source>
</evidence>
<name>A0A6P3FCW8_OCTDE</name>
<keyword evidence="6" id="KW-0929">Antimicrobial</keyword>
<evidence type="ECO:0000259" key="19">
    <source>
        <dbReference type="SMART" id="SM00092"/>
    </source>
</evidence>
<keyword evidence="20" id="KW-1185">Reference proteome</keyword>
<evidence type="ECO:0000256" key="9">
    <source>
        <dbReference type="ARBA" id="ARBA00022759"/>
    </source>
</evidence>
<dbReference type="PROSITE" id="PS00127">
    <property type="entry name" value="RNASE_PANCREATIC"/>
    <property type="match status" value="1"/>
</dbReference>
<evidence type="ECO:0000256" key="7">
    <source>
        <dbReference type="ARBA" id="ARBA00022722"/>
    </source>
</evidence>
<evidence type="ECO:0000256" key="17">
    <source>
        <dbReference type="ARBA" id="ARBA00045485"/>
    </source>
</evidence>
<evidence type="ECO:0000256" key="10">
    <source>
        <dbReference type="ARBA" id="ARBA00022801"/>
    </source>
</evidence>
<evidence type="ECO:0000256" key="2">
    <source>
        <dbReference type="ARBA" id="ARBA00004463"/>
    </source>
</evidence>
<evidence type="ECO:0000256" key="1">
    <source>
        <dbReference type="ARBA" id="ARBA00004371"/>
    </source>
</evidence>
<sequence>MIAVNRPCQKCKPRNTFLHDSLQNVIDVCKQDTTGCSYGHRSVRPVRMTDCQLVGNSQFPNCHYTDTHITKNFIVTCDPPYWDDPQDPLVPVHLDKII</sequence>
<dbReference type="Gene3D" id="3.10.130.10">
    <property type="entry name" value="Ribonuclease A-like domain"/>
    <property type="match status" value="1"/>
</dbReference>
<keyword evidence="13" id="KW-0325">Glycoprotein</keyword>
<evidence type="ECO:0000256" key="18">
    <source>
        <dbReference type="RuleBase" id="RU000651"/>
    </source>
</evidence>
<dbReference type="GO" id="GO:0005576">
    <property type="term" value="C:extracellular region"/>
    <property type="evidence" value="ECO:0007669"/>
    <property type="project" value="UniProtKB-SubCell"/>
</dbReference>
<accession>A0A6P3FCW8</accession>
<dbReference type="OrthoDB" id="9445034at2759"/>
<evidence type="ECO:0000313" key="21">
    <source>
        <dbReference type="RefSeq" id="XP_004644080.2"/>
    </source>
</evidence>
<protein>
    <recommendedName>
        <fullName evidence="16">Ribonuclease K6</fullName>
    </recommendedName>
</protein>
<evidence type="ECO:0000256" key="6">
    <source>
        <dbReference type="ARBA" id="ARBA00022529"/>
    </source>
</evidence>
<dbReference type="InParanoid" id="A0A6P3FCW8"/>
<gene>
    <name evidence="21" type="primary">LOC101588572</name>
</gene>
<dbReference type="GeneID" id="101588572"/>
<evidence type="ECO:0000256" key="4">
    <source>
        <dbReference type="ARBA" id="ARBA00005600"/>
    </source>
</evidence>
<evidence type="ECO:0000256" key="11">
    <source>
        <dbReference type="ARBA" id="ARBA00023022"/>
    </source>
</evidence>
<dbReference type="RefSeq" id="XP_004644080.2">
    <property type="nucleotide sequence ID" value="XM_004644023.2"/>
</dbReference>
<evidence type="ECO:0000313" key="20">
    <source>
        <dbReference type="Proteomes" id="UP000515203"/>
    </source>
</evidence>
<dbReference type="GO" id="GO:0050830">
    <property type="term" value="P:defense response to Gram-positive bacterium"/>
    <property type="evidence" value="ECO:0007669"/>
    <property type="project" value="TreeGrafter"/>
</dbReference>
<comment type="similarity">
    <text evidence="4 18">Belongs to the pancreatic ribonuclease family.</text>
</comment>
<dbReference type="GO" id="GO:0004519">
    <property type="term" value="F:endonuclease activity"/>
    <property type="evidence" value="ECO:0007669"/>
    <property type="project" value="UniProtKB-KW"/>
</dbReference>
<evidence type="ECO:0000256" key="12">
    <source>
        <dbReference type="ARBA" id="ARBA00023157"/>
    </source>
</evidence>